<dbReference type="GO" id="GO:0016020">
    <property type="term" value="C:membrane"/>
    <property type="evidence" value="ECO:0007669"/>
    <property type="project" value="GOC"/>
</dbReference>
<dbReference type="Gene3D" id="2.60.120.430">
    <property type="entry name" value="Galactose-binding lectin"/>
    <property type="match status" value="1"/>
</dbReference>
<dbReference type="PANTHER" id="PTHR11069">
    <property type="entry name" value="GLUCOSYLCERAMIDASE"/>
    <property type="match status" value="1"/>
</dbReference>
<dbReference type="SUPFAM" id="SSF51445">
    <property type="entry name" value="(Trans)glycosidases"/>
    <property type="match status" value="2"/>
</dbReference>
<dbReference type="Pfam" id="PF02055">
    <property type="entry name" value="Glyco_hydro_30"/>
    <property type="match status" value="1"/>
</dbReference>
<reference evidence="7 8" key="2">
    <citation type="journal article" date="2011" name="Stand. Genomic Sci.">
        <title>Complete genome sequence of Mahella australiensis type strain (50-1 BON).</title>
        <authorList>
            <person name="Sikorski J."/>
            <person name="Teshima H."/>
            <person name="Nolan M."/>
            <person name="Lucas S."/>
            <person name="Hammon N."/>
            <person name="Deshpande S."/>
            <person name="Cheng J.F."/>
            <person name="Pitluck S."/>
            <person name="Liolios K."/>
            <person name="Pagani I."/>
            <person name="Ivanova N."/>
            <person name="Huntemann M."/>
            <person name="Mavromatis K."/>
            <person name="Ovchinikova G."/>
            <person name="Pati A."/>
            <person name="Tapia R."/>
            <person name="Han C."/>
            <person name="Goodwin L."/>
            <person name="Chen A."/>
            <person name="Palaniappan K."/>
            <person name="Land M."/>
            <person name="Hauser L."/>
            <person name="Ngatchou-Djao O.D."/>
            <person name="Rohde M."/>
            <person name="Pukall R."/>
            <person name="Spring S."/>
            <person name="Abt B."/>
            <person name="Goker M."/>
            <person name="Detter J.C."/>
            <person name="Woyke T."/>
            <person name="Bristow J."/>
            <person name="Markowitz V."/>
            <person name="Hugenholtz P."/>
            <person name="Eisen J.A."/>
            <person name="Kyrpides N.C."/>
            <person name="Klenk H.P."/>
            <person name="Lapidus A."/>
        </authorList>
    </citation>
    <scope>NUCLEOTIDE SEQUENCE [LARGE SCALE GENOMIC DNA]</scope>
    <source>
        <strain evidence="8">DSM 15567 / CIP 107919 / 50-1 BON</strain>
    </source>
</reference>
<gene>
    <name evidence="7" type="ordered locus">Mahau_1803</name>
</gene>
<dbReference type="KEGG" id="mas:Mahau_1803"/>
<evidence type="ECO:0000256" key="3">
    <source>
        <dbReference type="ARBA" id="ARBA00022801"/>
    </source>
</evidence>
<evidence type="ECO:0000313" key="8">
    <source>
        <dbReference type="Proteomes" id="UP000008457"/>
    </source>
</evidence>
<dbReference type="eggNOG" id="COG5520">
    <property type="taxonomic scope" value="Bacteria"/>
</dbReference>
<dbReference type="eggNOG" id="COG3934">
    <property type="taxonomic scope" value="Bacteria"/>
</dbReference>
<evidence type="ECO:0000313" key="7">
    <source>
        <dbReference type="EMBL" id="AEE96984.1"/>
    </source>
</evidence>
<dbReference type="SUPFAM" id="SSF49265">
    <property type="entry name" value="Fibronectin type III"/>
    <property type="match status" value="1"/>
</dbReference>
<accession>F4A0T8</accession>
<protein>
    <submittedName>
        <fullName evidence="7">Fibronectin type III domain protein</fullName>
    </submittedName>
</protein>
<dbReference type="InterPro" id="IPR008979">
    <property type="entry name" value="Galactose-bd-like_sf"/>
</dbReference>
<dbReference type="HOGENOM" id="CLU_231354_0_0_9"/>
<dbReference type="EMBL" id="CP002360">
    <property type="protein sequence ID" value="AEE96984.1"/>
    <property type="molecule type" value="Genomic_DNA"/>
</dbReference>
<dbReference type="Gene3D" id="2.60.40.1180">
    <property type="entry name" value="Golgi alpha-mannosidase II"/>
    <property type="match status" value="1"/>
</dbReference>
<dbReference type="InterPro" id="IPR003961">
    <property type="entry name" value="FN3_dom"/>
</dbReference>
<keyword evidence="3 4" id="KW-0378">Hydrolase</keyword>
<dbReference type="SUPFAM" id="SSF49785">
    <property type="entry name" value="Galactose-binding domain-like"/>
    <property type="match status" value="1"/>
</dbReference>
<dbReference type="Pfam" id="PF00041">
    <property type="entry name" value="fn3"/>
    <property type="match status" value="1"/>
</dbReference>
<keyword evidence="8" id="KW-1185">Reference proteome</keyword>
<feature type="chain" id="PRO_5003304132" evidence="5">
    <location>
        <begin position="36"/>
        <end position="2188"/>
    </location>
</feature>
<dbReference type="Gene3D" id="3.20.20.80">
    <property type="entry name" value="Glycosidases"/>
    <property type="match status" value="2"/>
</dbReference>
<comment type="similarity">
    <text evidence="1 4">Belongs to the glycosyl hydrolase 30 family.</text>
</comment>
<proteinExistence type="inferred from homology"/>
<dbReference type="RefSeq" id="WP_013781412.1">
    <property type="nucleotide sequence ID" value="NC_015520.1"/>
</dbReference>
<feature type="domain" description="Fibronectin type-III" evidence="6">
    <location>
        <begin position="1204"/>
        <end position="1292"/>
    </location>
</feature>
<dbReference type="OrthoDB" id="9806701at2"/>
<dbReference type="InterPro" id="IPR013780">
    <property type="entry name" value="Glyco_hydro_b"/>
</dbReference>
<name>F4A0T8_MAHA5</name>
<keyword evidence="4" id="KW-0326">Glycosidase</keyword>
<dbReference type="STRING" id="697281.Mahau_1803"/>
<dbReference type="GO" id="GO:0004348">
    <property type="term" value="F:glucosylceramidase activity"/>
    <property type="evidence" value="ECO:0007669"/>
    <property type="project" value="InterPro"/>
</dbReference>
<dbReference type="Gene3D" id="2.60.40.10">
    <property type="entry name" value="Immunoglobulins"/>
    <property type="match status" value="1"/>
</dbReference>
<organism evidence="7 8">
    <name type="scientific">Mahella australiensis (strain DSM 15567 / CIP 107919 / 50-1 BON)</name>
    <dbReference type="NCBI Taxonomy" id="697281"/>
    <lineage>
        <taxon>Bacteria</taxon>
        <taxon>Bacillati</taxon>
        <taxon>Bacillota</taxon>
        <taxon>Clostridia</taxon>
        <taxon>Thermoanaerobacterales</taxon>
        <taxon>Thermoanaerobacterales Family IV. Incertae Sedis</taxon>
        <taxon>Mahella</taxon>
    </lineage>
</organism>
<evidence type="ECO:0000256" key="4">
    <source>
        <dbReference type="RuleBase" id="RU361188"/>
    </source>
</evidence>
<dbReference type="GO" id="GO:0006665">
    <property type="term" value="P:sphingolipid metabolic process"/>
    <property type="evidence" value="ECO:0007669"/>
    <property type="project" value="InterPro"/>
</dbReference>
<evidence type="ECO:0000259" key="6">
    <source>
        <dbReference type="PROSITE" id="PS50853"/>
    </source>
</evidence>
<dbReference type="SMART" id="SM00060">
    <property type="entry name" value="FN3"/>
    <property type="match status" value="1"/>
</dbReference>
<dbReference type="Proteomes" id="UP000008457">
    <property type="component" value="Chromosome"/>
</dbReference>
<dbReference type="PROSITE" id="PS50853">
    <property type="entry name" value="FN3"/>
    <property type="match status" value="1"/>
</dbReference>
<keyword evidence="2 5" id="KW-0732">Signal</keyword>
<dbReference type="InterPro" id="IPR001139">
    <property type="entry name" value="Glyco_hydro_30"/>
</dbReference>
<feature type="signal peptide" evidence="5">
    <location>
        <begin position="1"/>
        <end position="35"/>
    </location>
</feature>
<dbReference type="InterPro" id="IPR036116">
    <property type="entry name" value="FN3_sf"/>
</dbReference>
<evidence type="ECO:0000256" key="1">
    <source>
        <dbReference type="ARBA" id="ARBA00005382"/>
    </source>
</evidence>
<sequence length="2188" mass="243290">MSINLKLKQGLCAKVMVFVMLICMCMPITPQDAFAQGGGVVEDFNDNTLTGWWSDANYKLTEANGELKIEANKANNSWASFTYSFESIDISQKPYVSIKVRSDFDFRLSFSVWDSADHYAYSDVTNEYEVVSSKYFKIYTFNFSNVKDVDLTKIKKLNFVFNPDNPSCSGTAFFDDLKIGADALLVPNVTSISNQQTYINAPEQTVNVWGIKNAIDPNAAVELTASSSNTSLIPTPTIISNGDGTAVLKYKPTSDKIGSSTIKITATSSKCTDVEEVLFDVSVEGNNPPQIISIPDQIVKKGEYAGVDLKGIDDGNPNARQNIDISATVSNAEAIKDLSVNYTSDDRYGSLRFLPEAVGNYTITLTLKDNGGTIAEGKDTFQTTFNVSIYEEVNKAPQMGNIKDVAVLQDCGEQTVSLTGIDDGDDGVIQNLSFQAVSSNPTVVPNPSVEYMQGNAYAVLEFKPTAGQIGETNITLKLSDDGGRSNNNGDAFTEKTFKITVRAKPITGFEDDFNDGVTDPRWLNSGEGCHFCSEENGALNIYIDKTITNNVWAGLWFSIPEELDLSQYPYISIRMKTDKPGTKMLVFLWDAYDHYNTAGTVQQVVTDEYVEYYFDFTGKDLQGDGQKVDFSRIKALLFNFAPGEMFTGTFYFDDLRVGSKAHRPLTVPACTIDPVADYALKINSDAIDVNLTGISDGIGHNDNVSLKATSADTNLIPDPQISEIVGGKASLRLIPCRGVTGSTTITLTVSASGSDSKSISFKVDVLDVSGPDSVNVDINTSETYQKIDGFGAFLGAGKIDREKIDLMIPWVNDIGLTVARFGGGGHFEWINDNSNPAITDYGSFNLDDLSLELMRELKDKSSIDKFVLTVWSPPYWMKRNKSMVANSWATNNVLEPRYYREYAEELVGMIKTIKAETGIDLYAISLQNEPEFNEPYDSAVLLWNEYKELIKVVGPLFEQEGIKTKIFMPEVLPAQGHVYDYINSIASDPQAGKYVDIIAIHNYDEDGIHVGGAGAKTWSDIYNWAQMGKQRVTWMSETSGHINNIDGAMTLAGNIYNAIRYGNISSWIWWSFMDSGDGSTGAYGLILNNKPSLLYGVSKQFYKFIKPGAMRVEAISSNDNILTLAFKDDHSNKLSVVVINKDSVSHSVKIDGDNLPAGFMSYMTSNHRICTRMEDITRDLVVPPNSVTTLYGDYTNSDYKAPSVPTGLKVTEKTDTTITLSWQPSIDNTGIKSYDIYVGDIKMNTSDITNTTFKITGLSPNTQYKLSVAARDAAGNISARSEFITAFTTNASNGEDDEARDKLLKSLGFFVGKVTRSFSDTESNIESVDLSRYIDTKGKTITSMTGELLWDYDNGIMKIDTPNTQGATGFLNKVKAIDLGDIVIESGNDYATIVAVSLDNKPLKSSKRIMIQAMTEDKFYGAETVNGKITSLGSIPLNVKNINAKVTFKGKSQIHRVITLDENGYEKSELKVKKDMSGTTITLASDAIFTVALDTGHSKDKKPYSATGNYIWWEGESPIETNYPEHSDFDISTEGEWELLSGDNWLTSDGERAAGQDPYFAKYQLEVPADGEYNFWVRKFWKHGPFRWRFDNQEWNYVGSDVSLADNVDLRTFICANWVNIGKVNLTAGTHVFEFELTAAEGESTVSGFDCFMLTPDLFVPRGELKPGEKTGNHEEGYFAFEPDIDPFKEAWMDLRNLNEAVAGQSGYVKRDGDGFVLGDGTPVRFWAVNATMYQDHETIDYMARRLAKYGVNMVRVHGALFDEDNVDLSVIDKEKLDKLHYFVSAMKKEGIYTNISFYFPLWINVRPEYGLEGYETISNKHPFALLQFDPEFQKIYKNWARTIFKTVNPYTGVSLAEDPAVAIIEIQNEDSYFFWTFGRNNIPEIQINKLETRFATWLIKKYGSLDAALAAWGDGSAQPLDNIAEGRMELKDAWFMTKDGCGTGAFKNRMSDQVRFLTEMQKGFYNNMVSFFKNEIGTQSMISCSNWTTADPVTLDALERYTYTEGDVIDRHGYFECDHKGEAASYSVRVGDTYKDISVMTNPASCITQIVQVAGYPHMITETAWTNPNKYHGESVPMWACYGALQGMDAIHLFAVNTADWETSVQKWPVMVPSVLGQFPAFALMYRRGDLQEAPEVLKVTHSMEELYNFQGSPIYENQALDLLRQPEVSGESPVVEMRDKPEVKNR</sequence>
<dbReference type="InterPro" id="IPR013783">
    <property type="entry name" value="Ig-like_fold"/>
</dbReference>
<dbReference type="InterPro" id="IPR033453">
    <property type="entry name" value="Glyco_hydro_30_TIM-barrel"/>
</dbReference>
<evidence type="ECO:0000256" key="2">
    <source>
        <dbReference type="ARBA" id="ARBA00022729"/>
    </source>
</evidence>
<evidence type="ECO:0000256" key="5">
    <source>
        <dbReference type="SAM" id="SignalP"/>
    </source>
</evidence>
<reference evidence="8" key="1">
    <citation type="submission" date="2010-11" db="EMBL/GenBank/DDBJ databases">
        <title>The complete genome of Mahella australiensis DSM 15567.</title>
        <authorList>
            <consortium name="US DOE Joint Genome Institute (JGI-PGF)"/>
            <person name="Lucas S."/>
            <person name="Copeland A."/>
            <person name="Lapidus A."/>
            <person name="Bruce D."/>
            <person name="Goodwin L."/>
            <person name="Pitluck S."/>
            <person name="Kyrpides N."/>
            <person name="Mavromatis K."/>
            <person name="Pagani I."/>
            <person name="Ivanova N."/>
            <person name="Teshima H."/>
            <person name="Brettin T."/>
            <person name="Detter J.C."/>
            <person name="Han C."/>
            <person name="Tapia R."/>
            <person name="Land M."/>
            <person name="Hauser L."/>
            <person name="Markowitz V."/>
            <person name="Cheng J.-F."/>
            <person name="Hugenholtz P."/>
            <person name="Woyke T."/>
            <person name="Wu D."/>
            <person name="Spring S."/>
            <person name="Pukall R."/>
            <person name="Steenblock K."/>
            <person name="Schneider S."/>
            <person name="Klenk H.-P."/>
            <person name="Eisen J.A."/>
        </authorList>
    </citation>
    <scope>NUCLEOTIDE SEQUENCE [LARGE SCALE GENOMIC DNA]</scope>
    <source>
        <strain evidence="8">DSM 15567 / CIP 107919 / 50-1 BON</strain>
    </source>
</reference>
<dbReference type="CDD" id="cd00063">
    <property type="entry name" value="FN3"/>
    <property type="match status" value="1"/>
</dbReference>
<dbReference type="InterPro" id="IPR017853">
    <property type="entry name" value="GH"/>
</dbReference>